<dbReference type="InterPro" id="IPR036388">
    <property type="entry name" value="WH-like_DNA-bd_sf"/>
</dbReference>
<dbReference type="STRING" id="995034.SAMN05216219_1355"/>
<protein>
    <submittedName>
        <fullName evidence="3">Transcriptional regulator, PadR family</fullName>
    </submittedName>
</protein>
<keyword evidence="4" id="KW-1185">Reference proteome</keyword>
<name>A0A1I5ACT8_9MICO</name>
<feature type="domain" description="Transcription regulator PadR C-terminal" evidence="2">
    <location>
        <begin position="92"/>
        <end position="188"/>
    </location>
</feature>
<dbReference type="RefSeq" id="WP_090709948.1">
    <property type="nucleotide sequence ID" value="NZ_FOVM01000003.1"/>
</dbReference>
<dbReference type="EMBL" id="FOVM01000003">
    <property type="protein sequence ID" value="SFN60284.1"/>
    <property type="molecule type" value="Genomic_DNA"/>
</dbReference>
<dbReference type="PANTHER" id="PTHR43252:SF2">
    <property type="entry name" value="TRANSCRIPTION REGULATOR, PADR-LIKE FAMILY"/>
    <property type="match status" value="1"/>
</dbReference>
<dbReference type="InterPro" id="IPR018309">
    <property type="entry name" value="Tscrpt_reg_PadR_C"/>
</dbReference>
<dbReference type="Proteomes" id="UP000198867">
    <property type="component" value="Unassembled WGS sequence"/>
</dbReference>
<dbReference type="Gene3D" id="1.10.10.10">
    <property type="entry name" value="Winged helix-like DNA-binding domain superfamily/Winged helix DNA-binding domain"/>
    <property type="match status" value="1"/>
</dbReference>
<evidence type="ECO:0000259" key="1">
    <source>
        <dbReference type="Pfam" id="PF03551"/>
    </source>
</evidence>
<dbReference type="Pfam" id="PF03551">
    <property type="entry name" value="PadR"/>
    <property type="match status" value="1"/>
</dbReference>
<feature type="domain" description="Transcription regulator PadR N-terminal" evidence="1">
    <location>
        <begin position="7"/>
        <end position="80"/>
    </location>
</feature>
<dbReference type="PANTHER" id="PTHR43252">
    <property type="entry name" value="TRANSCRIPTIONAL REGULATOR YQJI"/>
    <property type="match status" value="1"/>
</dbReference>
<dbReference type="InterPro" id="IPR005149">
    <property type="entry name" value="Tscrpt_reg_PadR_N"/>
</dbReference>
<dbReference type="InterPro" id="IPR036390">
    <property type="entry name" value="WH_DNA-bd_sf"/>
</dbReference>
<dbReference type="OrthoDB" id="3186544at2"/>
<accession>A0A1I5ACT8</accession>
<reference evidence="4" key="1">
    <citation type="submission" date="2016-10" db="EMBL/GenBank/DDBJ databases">
        <authorList>
            <person name="Varghese N."/>
            <person name="Submissions S."/>
        </authorList>
    </citation>
    <scope>NUCLEOTIDE SEQUENCE [LARGE SCALE GENOMIC DNA]</scope>
    <source>
        <strain evidence="4">CGMCC 1.11101</strain>
    </source>
</reference>
<dbReference type="SUPFAM" id="SSF46785">
    <property type="entry name" value="Winged helix' DNA-binding domain"/>
    <property type="match status" value="1"/>
</dbReference>
<evidence type="ECO:0000313" key="4">
    <source>
        <dbReference type="Proteomes" id="UP000198867"/>
    </source>
</evidence>
<proteinExistence type="predicted"/>
<organism evidence="3 4">
    <name type="scientific">Mycetocola miduiensis</name>
    <dbReference type="NCBI Taxonomy" id="995034"/>
    <lineage>
        <taxon>Bacteria</taxon>
        <taxon>Bacillati</taxon>
        <taxon>Actinomycetota</taxon>
        <taxon>Actinomycetes</taxon>
        <taxon>Micrococcales</taxon>
        <taxon>Microbacteriaceae</taxon>
        <taxon>Mycetocola</taxon>
    </lineage>
</organism>
<evidence type="ECO:0000259" key="2">
    <source>
        <dbReference type="Pfam" id="PF10400"/>
    </source>
</evidence>
<dbReference type="AlphaFoldDB" id="A0A1I5ACT8"/>
<evidence type="ECO:0000313" key="3">
    <source>
        <dbReference type="EMBL" id="SFN60284.1"/>
    </source>
</evidence>
<sequence>MSLQYAVLGVLEARPMSGYELTQFFESTARWVWTAPQSQIYPLLTRMASDGLITGEEQVRGSKLKRTSYSITDSGVLELRHWLAEPHAEPNVRDAFLLQTLFLDMIPPAEAESVLRAHITQIEERREQWAAHRARLAAADTPLIRERLQRRDPAEHARIVNLKTHVFDYLIDSATHRIAWAEEAISILS</sequence>
<gene>
    <name evidence="3" type="ORF">SAMN05216219_1355</name>
</gene>
<dbReference type="Pfam" id="PF10400">
    <property type="entry name" value="Vir_act_alpha_C"/>
    <property type="match status" value="1"/>
</dbReference>